<evidence type="ECO:0000256" key="1">
    <source>
        <dbReference type="SAM" id="Phobius"/>
    </source>
</evidence>
<reference evidence="2 3" key="1">
    <citation type="submission" date="2020-08" db="EMBL/GenBank/DDBJ databases">
        <title>The Agave Microbiome: Exploring the role of microbial communities in plant adaptations to desert environments.</title>
        <authorList>
            <person name="Partida-Martinez L.P."/>
        </authorList>
    </citation>
    <scope>NUCLEOTIDE SEQUENCE [LARGE SCALE GENOMIC DNA]</scope>
    <source>
        <strain evidence="2 3">AS3.12</strain>
    </source>
</reference>
<dbReference type="EMBL" id="JACHBU010000005">
    <property type="protein sequence ID" value="MBB6509654.1"/>
    <property type="molecule type" value="Genomic_DNA"/>
</dbReference>
<dbReference type="Proteomes" id="UP000585437">
    <property type="component" value="Unassembled WGS sequence"/>
</dbReference>
<keyword evidence="1" id="KW-1133">Transmembrane helix</keyword>
<protein>
    <submittedName>
        <fullName evidence="2">Uncharacterized protein</fullName>
    </submittedName>
</protein>
<feature type="transmembrane region" description="Helical" evidence="1">
    <location>
        <begin position="6"/>
        <end position="27"/>
    </location>
</feature>
<dbReference type="AlphaFoldDB" id="A0A7X0JL46"/>
<organism evidence="2 3">
    <name type="scientific">Rhizobium soli</name>
    <dbReference type="NCBI Taxonomy" id="424798"/>
    <lineage>
        <taxon>Bacteria</taxon>
        <taxon>Pseudomonadati</taxon>
        <taxon>Pseudomonadota</taxon>
        <taxon>Alphaproteobacteria</taxon>
        <taxon>Hyphomicrobiales</taxon>
        <taxon>Rhizobiaceae</taxon>
        <taxon>Rhizobium/Agrobacterium group</taxon>
        <taxon>Rhizobium</taxon>
    </lineage>
</organism>
<keyword evidence="1" id="KW-0472">Membrane</keyword>
<proteinExistence type="predicted"/>
<sequence length="34" mass="3817">MQYLDFVAALNPFVLCTLAVVVACGLYDRWAQPK</sequence>
<keyword evidence="3" id="KW-1185">Reference proteome</keyword>
<gene>
    <name evidence="2" type="ORF">F4695_003022</name>
</gene>
<accession>A0A7X0JL46</accession>
<evidence type="ECO:0000313" key="2">
    <source>
        <dbReference type="EMBL" id="MBB6509654.1"/>
    </source>
</evidence>
<comment type="caution">
    <text evidence="2">The sequence shown here is derived from an EMBL/GenBank/DDBJ whole genome shotgun (WGS) entry which is preliminary data.</text>
</comment>
<name>A0A7X0JL46_9HYPH</name>
<keyword evidence="1" id="KW-0812">Transmembrane</keyword>
<evidence type="ECO:0000313" key="3">
    <source>
        <dbReference type="Proteomes" id="UP000585437"/>
    </source>
</evidence>